<dbReference type="PANTHER" id="PTHR47871">
    <property type="entry name" value="NAC DOMAIN-CONTAINING PROTEIN 8"/>
    <property type="match status" value="1"/>
</dbReference>
<sequence>MAETEINLKWCWKTVWSEEYERVPLKQRLKLLLASHRVSVDSELKSERQIPVLPPNVGVAAAEKRENGHCDVQHLQCGCSAEEQVIEMVERHGVKVESAGNCVESPSATYANCSILAGNQAVISEPEMGDESLDELDHVVLEERLRRLLTSKCLGSASIKAEENSAGVVKGELVFGDQRHVPGNQIHHIHRTLISSSSKDTVNLSCKPSEALGQCSGGNRSTCPDSLGIRRNDMVCSSKKEFFKHESGGGKTLLSGAIRTVQGSAIPNLAKIKIEPPNYDEFHSSNVTTSGQMSFRNLVPVKTEVQVAGNADEDELDHMLLRERMKLLSSSDGPSFDIHQGSECFSKRVPSALGCRPVASKPSLSLKVNRPRKRRKTLTDSIETAMEEDAPGLLQVLIDKGVSVNEIKLYGEPESNDALDDSSTNDNFAELEVVIVKARYLQFRNWPVEWGWCRDLQSFIFVFERHNRIVLERPEYGYATYFFELADSLPIDWQIKRLVIAMKLTSCSRVTLIENKALMVGDDLTEGEARVLMEYGWVPNTGLGTMLNYYDRVVHDRKTEGSSEWRSKIGKLLMDGYNGGTIISSGIPRKVAEYDVAHPQEIKLELS</sequence>
<gene>
    <name evidence="1" type="ORF">Scaly_0093400</name>
</gene>
<proteinExistence type="predicted"/>
<dbReference type="EMBL" id="JACGWM010000001">
    <property type="protein sequence ID" value="KAL0396450.1"/>
    <property type="molecule type" value="Genomic_DNA"/>
</dbReference>
<reference evidence="1" key="2">
    <citation type="journal article" date="2024" name="Plant">
        <title>Genomic evolution and insights into agronomic trait innovations of Sesamum species.</title>
        <authorList>
            <person name="Miao H."/>
            <person name="Wang L."/>
            <person name="Qu L."/>
            <person name="Liu H."/>
            <person name="Sun Y."/>
            <person name="Le M."/>
            <person name="Wang Q."/>
            <person name="Wei S."/>
            <person name="Zheng Y."/>
            <person name="Lin W."/>
            <person name="Duan Y."/>
            <person name="Cao H."/>
            <person name="Xiong S."/>
            <person name="Wang X."/>
            <person name="Wei L."/>
            <person name="Li C."/>
            <person name="Ma Q."/>
            <person name="Ju M."/>
            <person name="Zhao R."/>
            <person name="Li G."/>
            <person name="Mu C."/>
            <person name="Tian Q."/>
            <person name="Mei H."/>
            <person name="Zhang T."/>
            <person name="Gao T."/>
            <person name="Zhang H."/>
        </authorList>
    </citation>
    <scope>NUCLEOTIDE SEQUENCE</scope>
    <source>
        <strain evidence="1">KEN8</strain>
    </source>
</reference>
<evidence type="ECO:0000313" key="1">
    <source>
        <dbReference type="EMBL" id="KAL0396450.1"/>
    </source>
</evidence>
<reference evidence="1" key="1">
    <citation type="submission" date="2020-06" db="EMBL/GenBank/DDBJ databases">
        <authorList>
            <person name="Li T."/>
            <person name="Hu X."/>
            <person name="Zhang T."/>
            <person name="Song X."/>
            <person name="Zhang H."/>
            <person name="Dai N."/>
            <person name="Sheng W."/>
            <person name="Hou X."/>
            <person name="Wei L."/>
        </authorList>
    </citation>
    <scope>NUCLEOTIDE SEQUENCE</scope>
    <source>
        <strain evidence="1">KEN8</strain>
        <tissue evidence="1">Leaf</tissue>
    </source>
</reference>
<protein>
    <submittedName>
        <fullName evidence="1">Uncharacterized protein</fullName>
    </submittedName>
</protein>
<dbReference type="PANTHER" id="PTHR47871:SF2">
    <property type="entry name" value="OS03G0221300 PROTEIN"/>
    <property type="match status" value="1"/>
</dbReference>
<comment type="caution">
    <text evidence="1">The sequence shown here is derived from an EMBL/GenBank/DDBJ whole genome shotgun (WGS) entry which is preliminary data.</text>
</comment>
<accession>A0AAW2SWE9</accession>
<organism evidence="1">
    <name type="scientific">Sesamum calycinum</name>
    <dbReference type="NCBI Taxonomy" id="2727403"/>
    <lineage>
        <taxon>Eukaryota</taxon>
        <taxon>Viridiplantae</taxon>
        <taxon>Streptophyta</taxon>
        <taxon>Embryophyta</taxon>
        <taxon>Tracheophyta</taxon>
        <taxon>Spermatophyta</taxon>
        <taxon>Magnoliopsida</taxon>
        <taxon>eudicotyledons</taxon>
        <taxon>Gunneridae</taxon>
        <taxon>Pentapetalae</taxon>
        <taxon>asterids</taxon>
        <taxon>lamiids</taxon>
        <taxon>Lamiales</taxon>
        <taxon>Pedaliaceae</taxon>
        <taxon>Sesamum</taxon>
    </lineage>
</organism>
<dbReference type="AlphaFoldDB" id="A0AAW2SWE9"/>
<name>A0AAW2SWE9_9LAMI</name>